<accession>A0A1J4RQA9</accession>
<dbReference type="Proteomes" id="UP000183144">
    <property type="component" value="Unassembled WGS sequence"/>
</dbReference>
<keyword evidence="1" id="KW-1133">Transmembrane helix</keyword>
<sequence>MNAPFINPVGFFQSPEFLRSMFIWLPSLVIWTLFWKGYALWRSARNSQKGWFVFLLIFNTLGILEILYLSLFQKPALPAGRHQSK</sequence>
<dbReference type="InterPro" id="IPR043712">
    <property type="entry name" value="DUF5652"/>
</dbReference>
<feature type="transmembrane region" description="Helical" evidence="1">
    <location>
        <begin position="51"/>
        <end position="71"/>
    </location>
</feature>
<evidence type="ECO:0000256" key="1">
    <source>
        <dbReference type="SAM" id="Phobius"/>
    </source>
</evidence>
<dbReference type="AlphaFoldDB" id="A0A1J4RQA9"/>
<organism evidence="3 4">
    <name type="scientific">Candidatus Beckwithbacteria bacterium CG1_02_47_37</name>
    <dbReference type="NCBI Taxonomy" id="1805034"/>
    <lineage>
        <taxon>Bacteria</taxon>
        <taxon>Candidatus Beckwithiibacteriota</taxon>
    </lineage>
</organism>
<keyword evidence="1" id="KW-0472">Membrane</keyword>
<evidence type="ECO:0000259" key="2">
    <source>
        <dbReference type="Pfam" id="PF18893"/>
    </source>
</evidence>
<evidence type="ECO:0000313" key="4">
    <source>
        <dbReference type="Proteomes" id="UP000183144"/>
    </source>
</evidence>
<protein>
    <recommendedName>
        <fullName evidence="2">DUF5652 domain-containing protein</fullName>
    </recommendedName>
</protein>
<reference evidence="3 4" key="1">
    <citation type="journal article" date="2016" name="Environ. Microbiol.">
        <title>Genomic resolution of a cold subsurface aquifer community provides metabolic insights for novel microbes adapted to high CO concentrations.</title>
        <authorList>
            <person name="Probst A.J."/>
            <person name="Castelle C.J."/>
            <person name="Singh A."/>
            <person name="Brown C.T."/>
            <person name="Anantharaman K."/>
            <person name="Sharon I."/>
            <person name="Hug L.A."/>
            <person name="Burstein D."/>
            <person name="Emerson J.B."/>
            <person name="Thomas B.C."/>
            <person name="Banfield J.F."/>
        </authorList>
    </citation>
    <scope>NUCLEOTIDE SEQUENCE [LARGE SCALE GENOMIC DNA]</scope>
    <source>
        <strain evidence="3">CG1_02_47_37</strain>
    </source>
</reference>
<gene>
    <name evidence="3" type="ORF">AUJ59_03690</name>
</gene>
<name>A0A1J4RQA9_9BACT</name>
<feature type="transmembrane region" description="Helical" evidence="1">
    <location>
        <begin position="20"/>
        <end position="39"/>
    </location>
</feature>
<comment type="caution">
    <text evidence="3">The sequence shown here is derived from an EMBL/GenBank/DDBJ whole genome shotgun (WGS) entry which is preliminary data.</text>
</comment>
<keyword evidence="1" id="KW-0812">Transmembrane</keyword>
<dbReference type="EMBL" id="MNUI01000067">
    <property type="protein sequence ID" value="OIN88578.1"/>
    <property type="molecule type" value="Genomic_DNA"/>
</dbReference>
<dbReference type="Pfam" id="PF18893">
    <property type="entry name" value="DUF5652"/>
    <property type="match status" value="1"/>
</dbReference>
<proteinExistence type="predicted"/>
<feature type="domain" description="DUF5652" evidence="2">
    <location>
        <begin position="20"/>
        <end position="74"/>
    </location>
</feature>
<evidence type="ECO:0000313" key="3">
    <source>
        <dbReference type="EMBL" id="OIN88578.1"/>
    </source>
</evidence>